<protein>
    <submittedName>
        <fullName evidence="6">TetR family transcriptional regulator</fullName>
    </submittedName>
</protein>
<name>A0A5N8XH38_9ACTN</name>
<dbReference type="Pfam" id="PF13305">
    <property type="entry name" value="TetR_C_33"/>
    <property type="match status" value="1"/>
</dbReference>
<feature type="domain" description="HTH tetR-type" evidence="5">
    <location>
        <begin position="5"/>
        <end position="65"/>
    </location>
</feature>
<dbReference type="RefSeq" id="WP_322724673.1">
    <property type="nucleotide sequence ID" value="NZ_VJZC01000103.1"/>
</dbReference>
<evidence type="ECO:0000259" key="5">
    <source>
        <dbReference type="PROSITE" id="PS50977"/>
    </source>
</evidence>
<evidence type="ECO:0000313" key="6">
    <source>
        <dbReference type="EMBL" id="MPY58801.1"/>
    </source>
</evidence>
<dbReference type="Gene3D" id="1.10.10.60">
    <property type="entry name" value="Homeodomain-like"/>
    <property type="match status" value="1"/>
</dbReference>
<reference evidence="6 7" key="1">
    <citation type="submission" date="2019-07" db="EMBL/GenBank/DDBJ databases">
        <title>New species of Amycolatopsis and Streptomyces.</title>
        <authorList>
            <person name="Duangmal K."/>
            <person name="Teo W.F.A."/>
            <person name="Lipun K."/>
        </authorList>
    </citation>
    <scope>NUCLEOTIDE SEQUENCE [LARGE SCALE GENOMIC DNA]</scope>
    <source>
        <strain evidence="6 7">NBRC 106415</strain>
    </source>
</reference>
<keyword evidence="7" id="KW-1185">Reference proteome</keyword>
<accession>A0A5N8XH38</accession>
<keyword evidence="3" id="KW-0804">Transcription</keyword>
<dbReference type="InterPro" id="IPR036271">
    <property type="entry name" value="Tet_transcr_reg_TetR-rel_C_sf"/>
</dbReference>
<evidence type="ECO:0000313" key="7">
    <source>
        <dbReference type="Proteomes" id="UP000400924"/>
    </source>
</evidence>
<dbReference type="AlphaFoldDB" id="A0A5N8XH38"/>
<comment type="caution">
    <text evidence="6">The sequence shown here is derived from an EMBL/GenBank/DDBJ whole genome shotgun (WGS) entry which is preliminary data.</text>
</comment>
<evidence type="ECO:0000256" key="2">
    <source>
        <dbReference type="ARBA" id="ARBA00023125"/>
    </source>
</evidence>
<sequence length="190" mass="19946">MPRAGLDAATVVAAGAELADEIGFAELTMARLAERVGVKAPSLYKHVAGQDDLNRRIAALALAEVADTLGTAIQGRSGRDALGAAARALRRYVLDHPGRYAATAGLTATGPEDPIAIAAAQGIAPFAAVLRGYDITPDQMPHALRSLRSVFHGFATLQATDSFQWSADVDDSFDWLIDLVDRGLRATPAP</sequence>
<dbReference type="EMBL" id="VJZC01000103">
    <property type="protein sequence ID" value="MPY58801.1"/>
    <property type="molecule type" value="Genomic_DNA"/>
</dbReference>
<dbReference type="Proteomes" id="UP000400924">
    <property type="component" value="Unassembled WGS sequence"/>
</dbReference>
<evidence type="ECO:0000256" key="3">
    <source>
        <dbReference type="ARBA" id="ARBA00023163"/>
    </source>
</evidence>
<dbReference type="PANTHER" id="PTHR30055:SF239">
    <property type="entry name" value="TRANSCRIPTIONAL REGULATORY PROTEIN"/>
    <property type="match status" value="1"/>
</dbReference>
<dbReference type="InterPro" id="IPR009057">
    <property type="entry name" value="Homeodomain-like_sf"/>
</dbReference>
<keyword evidence="1" id="KW-0805">Transcription regulation</keyword>
<dbReference type="InterPro" id="IPR050109">
    <property type="entry name" value="HTH-type_TetR-like_transc_reg"/>
</dbReference>
<dbReference type="GO" id="GO:0003700">
    <property type="term" value="F:DNA-binding transcription factor activity"/>
    <property type="evidence" value="ECO:0007669"/>
    <property type="project" value="TreeGrafter"/>
</dbReference>
<evidence type="ECO:0000256" key="4">
    <source>
        <dbReference type="PROSITE-ProRule" id="PRU00335"/>
    </source>
</evidence>
<dbReference type="InterPro" id="IPR001647">
    <property type="entry name" value="HTH_TetR"/>
</dbReference>
<gene>
    <name evidence="6" type="ORF">FNH08_17000</name>
</gene>
<dbReference type="PANTHER" id="PTHR30055">
    <property type="entry name" value="HTH-TYPE TRANSCRIPTIONAL REGULATOR RUTR"/>
    <property type="match status" value="1"/>
</dbReference>
<dbReference type="Pfam" id="PF00440">
    <property type="entry name" value="TetR_N"/>
    <property type="match status" value="1"/>
</dbReference>
<dbReference type="PROSITE" id="PS50977">
    <property type="entry name" value="HTH_TETR_2"/>
    <property type="match status" value="1"/>
</dbReference>
<dbReference type="InterPro" id="IPR025996">
    <property type="entry name" value="MT1864/Rv1816-like_C"/>
</dbReference>
<evidence type="ECO:0000256" key="1">
    <source>
        <dbReference type="ARBA" id="ARBA00023015"/>
    </source>
</evidence>
<organism evidence="6 7">
    <name type="scientific">Streptomyces spongiae</name>
    <dbReference type="NCBI Taxonomy" id="565072"/>
    <lineage>
        <taxon>Bacteria</taxon>
        <taxon>Bacillati</taxon>
        <taxon>Actinomycetota</taxon>
        <taxon>Actinomycetes</taxon>
        <taxon>Kitasatosporales</taxon>
        <taxon>Streptomycetaceae</taxon>
        <taxon>Streptomyces</taxon>
    </lineage>
</organism>
<dbReference type="GO" id="GO:0000976">
    <property type="term" value="F:transcription cis-regulatory region binding"/>
    <property type="evidence" value="ECO:0007669"/>
    <property type="project" value="TreeGrafter"/>
</dbReference>
<feature type="DNA-binding region" description="H-T-H motif" evidence="4">
    <location>
        <begin position="28"/>
        <end position="47"/>
    </location>
</feature>
<dbReference type="SUPFAM" id="SSF48498">
    <property type="entry name" value="Tetracyclin repressor-like, C-terminal domain"/>
    <property type="match status" value="1"/>
</dbReference>
<dbReference type="SUPFAM" id="SSF46689">
    <property type="entry name" value="Homeodomain-like"/>
    <property type="match status" value="1"/>
</dbReference>
<keyword evidence="2 4" id="KW-0238">DNA-binding</keyword>
<dbReference type="Gene3D" id="1.10.357.10">
    <property type="entry name" value="Tetracycline Repressor, domain 2"/>
    <property type="match status" value="1"/>
</dbReference>
<proteinExistence type="predicted"/>